<proteinExistence type="predicted"/>
<gene>
    <name evidence="2" type="ORF">FN846DRAFT_495908</name>
</gene>
<evidence type="ECO:0000256" key="1">
    <source>
        <dbReference type="SAM" id="MobiDB-lite"/>
    </source>
</evidence>
<evidence type="ECO:0000313" key="3">
    <source>
        <dbReference type="Proteomes" id="UP000326924"/>
    </source>
</evidence>
<dbReference type="EMBL" id="VXIS01000041">
    <property type="protein sequence ID" value="KAA8910913.1"/>
    <property type="molecule type" value="Genomic_DNA"/>
</dbReference>
<dbReference type="Proteomes" id="UP000326924">
    <property type="component" value="Unassembled WGS sequence"/>
</dbReference>
<evidence type="ECO:0000313" key="2">
    <source>
        <dbReference type="EMBL" id="KAA8910913.1"/>
    </source>
</evidence>
<name>A0A5J5F427_9PEZI</name>
<protein>
    <submittedName>
        <fullName evidence="2">Uncharacterized protein</fullName>
    </submittedName>
</protein>
<dbReference type="AlphaFoldDB" id="A0A5J5F427"/>
<feature type="compositionally biased region" description="Basic and acidic residues" evidence="1">
    <location>
        <begin position="22"/>
        <end position="33"/>
    </location>
</feature>
<feature type="compositionally biased region" description="Basic residues" evidence="1">
    <location>
        <begin position="47"/>
        <end position="77"/>
    </location>
</feature>
<feature type="compositionally biased region" description="Polar residues" evidence="1">
    <location>
        <begin position="35"/>
        <end position="45"/>
    </location>
</feature>
<comment type="caution">
    <text evidence="2">The sequence shown here is derived from an EMBL/GenBank/DDBJ whole genome shotgun (WGS) entry which is preliminary data.</text>
</comment>
<organism evidence="2 3">
    <name type="scientific">Sphaerosporella brunnea</name>
    <dbReference type="NCBI Taxonomy" id="1250544"/>
    <lineage>
        <taxon>Eukaryota</taxon>
        <taxon>Fungi</taxon>
        <taxon>Dikarya</taxon>
        <taxon>Ascomycota</taxon>
        <taxon>Pezizomycotina</taxon>
        <taxon>Pezizomycetes</taxon>
        <taxon>Pezizales</taxon>
        <taxon>Pyronemataceae</taxon>
        <taxon>Sphaerosporella</taxon>
    </lineage>
</organism>
<feature type="region of interest" description="Disordered" evidence="1">
    <location>
        <begin position="1"/>
        <end position="129"/>
    </location>
</feature>
<reference evidence="2 3" key="1">
    <citation type="submission" date="2019-09" db="EMBL/GenBank/DDBJ databases">
        <title>Draft genome of the ectomycorrhizal ascomycete Sphaerosporella brunnea.</title>
        <authorList>
            <consortium name="DOE Joint Genome Institute"/>
            <person name="Benucci G.M."/>
            <person name="Marozzi G."/>
            <person name="Antonielli L."/>
            <person name="Sanchez S."/>
            <person name="Marco P."/>
            <person name="Wang X."/>
            <person name="Falini L.B."/>
            <person name="Barry K."/>
            <person name="Haridas S."/>
            <person name="Lipzen A."/>
            <person name="Labutti K."/>
            <person name="Grigoriev I.V."/>
            <person name="Murat C."/>
            <person name="Martin F."/>
            <person name="Albertini E."/>
            <person name="Donnini D."/>
            <person name="Bonito G."/>
        </authorList>
    </citation>
    <scope>NUCLEOTIDE SEQUENCE [LARGE SCALE GENOMIC DNA]</scope>
    <source>
        <strain evidence="2 3">Sb_GMNB300</strain>
    </source>
</reference>
<accession>A0A5J5F427</accession>
<keyword evidence="3" id="KW-1185">Reference proteome</keyword>
<sequence>MRAQPSVHEFNSHRTSTKKKKEKIEKVPTDRKRQLISSLSKIETTGSKKRKKKEKNQQKRKRKKREQKKKKKKKKKTVYNEEFCSPPQAAPTKTSVTCKRKKKIPKSQKTEKWFATANSPGPLSSSPNRTSYSPILLSCPALNSRFVPLEEAAASSTSGRSRKS</sequence>
<feature type="compositionally biased region" description="Polar residues" evidence="1">
    <location>
        <begin position="116"/>
        <end position="129"/>
    </location>
</feature>
<dbReference type="InParanoid" id="A0A5J5F427"/>